<evidence type="ECO:0000259" key="12">
    <source>
        <dbReference type="PROSITE" id="PS51294"/>
    </source>
</evidence>
<keyword evidence="2" id="KW-0507">mRNA processing</keyword>
<dbReference type="EMBL" id="AJIX01000008">
    <property type="protein sequence ID" value="KGR17042.1"/>
    <property type="molecule type" value="Genomic_DNA"/>
</dbReference>
<dbReference type="PANTHER" id="PTHR45885">
    <property type="entry name" value="CELL DIVISION CYCLE 5-LIKE PROTEIN"/>
    <property type="match status" value="1"/>
</dbReference>
<feature type="coiled-coil region" evidence="9">
    <location>
        <begin position="271"/>
        <end position="299"/>
    </location>
</feature>
<evidence type="ECO:0000313" key="14">
    <source>
        <dbReference type="Proteomes" id="UP000030161"/>
    </source>
</evidence>
<dbReference type="InterPro" id="IPR017930">
    <property type="entry name" value="Myb_dom"/>
</dbReference>
<dbReference type="CDD" id="cd11659">
    <property type="entry name" value="SANT_CDC5_II"/>
    <property type="match status" value="1"/>
</dbReference>
<keyword evidence="6" id="KW-0508">mRNA splicing</keyword>
<evidence type="ECO:0000256" key="9">
    <source>
        <dbReference type="SAM" id="Coils"/>
    </source>
</evidence>
<evidence type="ECO:0000256" key="4">
    <source>
        <dbReference type="ARBA" id="ARBA00022737"/>
    </source>
</evidence>
<comment type="similarity">
    <text evidence="1">Belongs to the CEF1 family.</text>
</comment>
<evidence type="ECO:0000256" key="7">
    <source>
        <dbReference type="ARBA" id="ARBA00023242"/>
    </source>
</evidence>
<feature type="domain" description="Myb-like" evidence="11">
    <location>
        <begin position="8"/>
        <end position="55"/>
    </location>
</feature>
<feature type="region of interest" description="Disordered" evidence="10">
    <location>
        <begin position="142"/>
        <end position="161"/>
    </location>
</feature>
<proteinExistence type="inferred from homology"/>
<evidence type="ECO:0000256" key="8">
    <source>
        <dbReference type="ARBA" id="ARBA00034837"/>
    </source>
</evidence>
<dbReference type="SMART" id="SM00717">
    <property type="entry name" value="SANT"/>
    <property type="match status" value="2"/>
</dbReference>
<dbReference type="PANTHER" id="PTHR45885:SF1">
    <property type="entry name" value="CELL DIVISION CYCLE 5-LIKE PROTEIN"/>
    <property type="match status" value="1"/>
</dbReference>
<keyword evidence="9" id="KW-0175">Coiled coil</keyword>
<evidence type="ECO:0000256" key="3">
    <source>
        <dbReference type="ARBA" id="ARBA00022728"/>
    </source>
</evidence>
<evidence type="ECO:0000313" key="13">
    <source>
        <dbReference type="EMBL" id="KGR17042.1"/>
    </source>
</evidence>
<name>A0AB34PZJ5_CANAX</name>
<dbReference type="Proteomes" id="UP000030161">
    <property type="component" value="Unassembled WGS sequence"/>
</dbReference>
<comment type="caution">
    <text evidence="13">The sequence shown here is derived from an EMBL/GenBank/DDBJ whole genome shotgun (WGS) entry which is preliminary data.</text>
</comment>
<gene>
    <name evidence="13" type="ORF">MG3_00951</name>
</gene>
<evidence type="ECO:0000256" key="5">
    <source>
        <dbReference type="ARBA" id="ARBA00023125"/>
    </source>
</evidence>
<dbReference type="Pfam" id="PF00249">
    <property type="entry name" value="Myb_DNA-binding"/>
    <property type="match status" value="2"/>
</dbReference>
<organism evidence="13 14">
    <name type="scientific">Candida albicans P78048</name>
    <dbReference type="NCBI Taxonomy" id="1094989"/>
    <lineage>
        <taxon>Eukaryota</taxon>
        <taxon>Fungi</taxon>
        <taxon>Dikarya</taxon>
        <taxon>Ascomycota</taxon>
        <taxon>Saccharomycotina</taxon>
        <taxon>Pichiomycetes</taxon>
        <taxon>Debaryomycetaceae</taxon>
        <taxon>Candida/Lodderomyces clade</taxon>
        <taxon>Candida</taxon>
    </lineage>
</organism>
<feature type="domain" description="HTH myb-type" evidence="12">
    <location>
        <begin position="7"/>
        <end position="55"/>
    </location>
</feature>
<dbReference type="CDD" id="cd00167">
    <property type="entry name" value="SANT"/>
    <property type="match status" value="1"/>
</dbReference>
<sequence length="610" mass="70118">MAPPLYVKGGVWTNVEDEILKAAIQKYGIYQWERISSLLPKKSAKQVKARWVEYLSPLLNKTDWTKEEDEKLLNLHKIFPNQWRSISNILNRTAVQCVERYQKLIDEAAGIKPGDDEENLGLSGPGIETLPAVGASSGLAVGEMNLNPESKPARPDDEDLPDDEREMLAEAKARLGNIQGKKAKRKARERMLEESKRIALLQKRRELKSAGINVKLTTRNKKKRKEFDYNADIPHEIIPQAGPYDTAEELKQNDFEKQQFGQQVSTKGISMKDIDDRIAKEESRRKKEIEKKKLERKREFNAAASLISEHEDSKRRKLNLPEPGTHNFEKTKSDVLTLTNQANNKLSEKEIARNQNKKRAAVAQLIKATFERLPPPKHETGEILPFVSTNILEFRNDVNANDISDIAGAKLPDETATNVSTLISRVVQRELPIPHPNNLRDLSTVKFDTLVDKLIAEECHRLIRSDYKQYHDTTINGVSTDKYDRDLLEKINQDIDKEFAQMDVSTVHSFEDYVLPKNFKVAESIIENLHTFHNENEKLTNKILESTNYEDQRDQKLQQLTHLWRELSDVNLSYSIEKKLFELESSAIDKELLCLRSEIDKLNKKIETLR</sequence>
<accession>A0AB34PZJ5</accession>
<dbReference type="GO" id="GO:0005681">
    <property type="term" value="C:spliceosomal complex"/>
    <property type="evidence" value="ECO:0007669"/>
    <property type="project" value="UniProtKB-KW"/>
</dbReference>
<dbReference type="Gene3D" id="1.10.10.60">
    <property type="entry name" value="Homeodomain-like"/>
    <property type="match status" value="2"/>
</dbReference>
<evidence type="ECO:0000256" key="2">
    <source>
        <dbReference type="ARBA" id="ARBA00022664"/>
    </source>
</evidence>
<dbReference type="PROSITE" id="PS51294">
    <property type="entry name" value="HTH_MYB"/>
    <property type="match status" value="2"/>
</dbReference>
<dbReference type="InterPro" id="IPR047240">
    <property type="entry name" value="SANT_CDC5L_II"/>
</dbReference>
<evidence type="ECO:0000256" key="6">
    <source>
        <dbReference type="ARBA" id="ARBA00023187"/>
    </source>
</evidence>
<keyword evidence="5" id="KW-0238">DNA-binding</keyword>
<evidence type="ECO:0000256" key="10">
    <source>
        <dbReference type="SAM" id="MobiDB-lite"/>
    </source>
</evidence>
<dbReference type="InterPro" id="IPR047242">
    <property type="entry name" value="CDC5L/Cef1"/>
</dbReference>
<keyword evidence="3" id="KW-0747">Spliceosome</keyword>
<dbReference type="PROSITE" id="PS50090">
    <property type="entry name" value="MYB_LIKE"/>
    <property type="match status" value="2"/>
</dbReference>
<keyword evidence="4" id="KW-0677">Repeat</keyword>
<feature type="domain" description="Myb-like" evidence="11">
    <location>
        <begin position="56"/>
        <end position="105"/>
    </location>
</feature>
<evidence type="ECO:0000256" key="1">
    <source>
        <dbReference type="ARBA" id="ARBA00010506"/>
    </source>
</evidence>
<dbReference type="InterPro" id="IPR001005">
    <property type="entry name" value="SANT/Myb"/>
</dbReference>
<protein>
    <recommendedName>
        <fullName evidence="8">Pre-mRNA-splicing factor CEF1</fullName>
    </recommendedName>
</protein>
<feature type="region of interest" description="Disordered" evidence="10">
    <location>
        <begin position="308"/>
        <end position="329"/>
    </location>
</feature>
<keyword evidence="7" id="KW-0539">Nucleus</keyword>
<dbReference type="SUPFAM" id="SSF46689">
    <property type="entry name" value="Homeodomain-like"/>
    <property type="match status" value="1"/>
</dbReference>
<feature type="domain" description="HTH myb-type" evidence="12">
    <location>
        <begin position="56"/>
        <end position="109"/>
    </location>
</feature>
<dbReference type="GO" id="GO:0003677">
    <property type="term" value="F:DNA binding"/>
    <property type="evidence" value="ECO:0007669"/>
    <property type="project" value="UniProtKB-KW"/>
</dbReference>
<dbReference type="GO" id="GO:0000398">
    <property type="term" value="P:mRNA splicing, via spliceosome"/>
    <property type="evidence" value="ECO:0007669"/>
    <property type="project" value="InterPro"/>
</dbReference>
<dbReference type="AlphaFoldDB" id="A0AB34PZJ5"/>
<reference evidence="13 14" key="1">
    <citation type="submission" date="2013-12" db="EMBL/GenBank/DDBJ databases">
        <title>The Genome Sequence of Candida albicans P78048.</title>
        <authorList>
            <consortium name="The Broad Institute Genome Sequencing Platform"/>
            <consortium name="The Broad Institute Genome Sequencing Center for Infectious Disease"/>
            <person name="Cuomo C."/>
            <person name="Bennett R."/>
            <person name="Hirakawa M."/>
            <person name="Noverr M."/>
            <person name="Mitchell A."/>
            <person name="Young S.K."/>
            <person name="Zeng Q."/>
            <person name="Gargeya S."/>
            <person name="Fitzgerald M."/>
            <person name="Abouelleil A."/>
            <person name="Alvarado L."/>
            <person name="Berlin A.M."/>
            <person name="Chapman S.B."/>
            <person name="Dewar J."/>
            <person name="Goldberg J."/>
            <person name="Griggs A."/>
            <person name="Gujja S."/>
            <person name="Hansen M."/>
            <person name="Howarth C."/>
            <person name="Imamovic A."/>
            <person name="Larimer J."/>
            <person name="McCowan C."/>
            <person name="Murphy C."/>
            <person name="Pearson M."/>
            <person name="Priest M."/>
            <person name="Roberts A."/>
            <person name="Saif S."/>
            <person name="Shea T."/>
            <person name="Sykes S."/>
            <person name="Wortman J."/>
            <person name="Nusbaum C."/>
            <person name="Birren B."/>
        </authorList>
    </citation>
    <scope>NUCLEOTIDE SEQUENCE [LARGE SCALE GENOMIC DNA]</scope>
    <source>
        <strain evidence="13 14">P78048</strain>
    </source>
</reference>
<dbReference type="GO" id="GO:0000974">
    <property type="term" value="C:Prp19 complex"/>
    <property type="evidence" value="ECO:0007669"/>
    <property type="project" value="InterPro"/>
</dbReference>
<evidence type="ECO:0000259" key="11">
    <source>
        <dbReference type="PROSITE" id="PS50090"/>
    </source>
</evidence>
<dbReference type="InterPro" id="IPR009057">
    <property type="entry name" value="Homeodomain-like_sf"/>
</dbReference>